<name>A0AAV8TEK4_9ROSI</name>
<evidence type="ECO:0000256" key="8">
    <source>
        <dbReference type="ARBA" id="ARBA00022771"/>
    </source>
</evidence>
<dbReference type="EMBL" id="JAIWQS010000005">
    <property type="protein sequence ID" value="KAJ8764724.1"/>
    <property type="molecule type" value="Genomic_DNA"/>
</dbReference>
<dbReference type="Gene3D" id="3.30.40.10">
    <property type="entry name" value="Zinc/RING finger domain, C3HC4 (zinc finger)"/>
    <property type="match status" value="1"/>
</dbReference>
<organism evidence="18 19">
    <name type="scientific">Erythroxylum novogranatense</name>
    <dbReference type="NCBI Taxonomy" id="1862640"/>
    <lineage>
        <taxon>Eukaryota</taxon>
        <taxon>Viridiplantae</taxon>
        <taxon>Streptophyta</taxon>
        <taxon>Embryophyta</taxon>
        <taxon>Tracheophyta</taxon>
        <taxon>Spermatophyta</taxon>
        <taxon>Magnoliopsida</taxon>
        <taxon>eudicotyledons</taxon>
        <taxon>Gunneridae</taxon>
        <taxon>Pentapetalae</taxon>
        <taxon>rosids</taxon>
        <taxon>fabids</taxon>
        <taxon>Malpighiales</taxon>
        <taxon>Erythroxylaceae</taxon>
        <taxon>Erythroxylum</taxon>
    </lineage>
</organism>
<evidence type="ECO:0000256" key="10">
    <source>
        <dbReference type="ARBA" id="ARBA00022833"/>
    </source>
</evidence>
<dbReference type="PANTHER" id="PTHR46913">
    <property type="entry name" value="RING-H2 FINGER PROTEIN ATL16"/>
    <property type="match status" value="1"/>
</dbReference>
<evidence type="ECO:0000256" key="9">
    <source>
        <dbReference type="ARBA" id="ARBA00022786"/>
    </source>
</evidence>
<comment type="similarity">
    <text evidence="13">Belongs to the RING-type zinc finger family. ATL subfamily.</text>
</comment>
<dbReference type="GO" id="GO:0061630">
    <property type="term" value="F:ubiquitin protein ligase activity"/>
    <property type="evidence" value="ECO:0007669"/>
    <property type="project" value="UniProtKB-EC"/>
</dbReference>
<gene>
    <name evidence="18" type="ORF">K2173_009109</name>
</gene>
<dbReference type="SMART" id="SM00184">
    <property type="entry name" value="RING"/>
    <property type="match status" value="1"/>
</dbReference>
<keyword evidence="9" id="KW-0833">Ubl conjugation pathway</keyword>
<dbReference type="PROSITE" id="PS50089">
    <property type="entry name" value="ZF_RING_2"/>
    <property type="match status" value="1"/>
</dbReference>
<evidence type="ECO:0000256" key="2">
    <source>
        <dbReference type="ARBA" id="ARBA00004167"/>
    </source>
</evidence>
<evidence type="ECO:0000256" key="14">
    <source>
        <dbReference type="PROSITE-ProRule" id="PRU00175"/>
    </source>
</evidence>
<comment type="catalytic activity">
    <reaction evidence="1">
        <text>S-ubiquitinyl-[E2 ubiquitin-conjugating enzyme]-L-cysteine + [acceptor protein]-L-lysine = [E2 ubiquitin-conjugating enzyme]-L-cysteine + N(6)-ubiquitinyl-[acceptor protein]-L-lysine.</text>
        <dbReference type="EC" id="2.3.2.27"/>
    </reaction>
</comment>
<dbReference type="PANTHER" id="PTHR46913:SF19">
    <property type="entry name" value="RING-TYPE E3 UBIQUITIN TRANSFERASE"/>
    <property type="match status" value="1"/>
</dbReference>
<feature type="domain" description="RING-type" evidence="17">
    <location>
        <begin position="165"/>
        <end position="207"/>
    </location>
</feature>
<evidence type="ECO:0000256" key="3">
    <source>
        <dbReference type="ARBA" id="ARBA00004906"/>
    </source>
</evidence>
<accession>A0AAV8TEK4</accession>
<keyword evidence="6 16" id="KW-0812">Transmembrane</keyword>
<feature type="compositionally biased region" description="Low complexity" evidence="15">
    <location>
        <begin position="212"/>
        <end position="229"/>
    </location>
</feature>
<keyword evidence="5" id="KW-0808">Transferase</keyword>
<comment type="subcellular location">
    <subcellularLocation>
        <location evidence="2">Membrane</location>
        <topology evidence="2">Single-pass membrane protein</topology>
    </subcellularLocation>
</comment>
<evidence type="ECO:0000256" key="4">
    <source>
        <dbReference type="ARBA" id="ARBA00012483"/>
    </source>
</evidence>
<evidence type="ECO:0000256" key="11">
    <source>
        <dbReference type="ARBA" id="ARBA00022989"/>
    </source>
</evidence>
<dbReference type="InterPro" id="IPR044600">
    <property type="entry name" value="ATL1/ATL16-like"/>
</dbReference>
<keyword evidence="7" id="KW-0479">Metal-binding</keyword>
<dbReference type="EC" id="2.3.2.27" evidence="4"/>
<evidence type="ECO:0000259" key="17">
    <source>
        <dbReference type="PROSITE" id="PS50089"/>
    </source>
</evidence>
<dbReference type="FunFam" id="3.30.40.10:FF:000233">
    <property type="entry name" value="RING-H2 finger protein ATL54"/>
    <property type="match status" value="1"/>
</dbReference>
<dbReference type="AlphaFoldDB" id="A0AAV8TEK4"/>
<protein>
    <recommendedName>
        <fullName evidence="4">RING-type E3 ubiquitin transferase</fullName>
        <ecNumber evidence="4">2.3.2.27</ecNumber>
    </recommendedName>
</protein>
<dbReference type="Pfam" id="PF13639">
    <property type="entry name" value="zf-RING_2"/>
    <property type="match status" value="1"/>
</dbReference>
<reference evidence="18 19" key="1">
    <citation type="submission" date="2021-09" db="EMBL/GenBank/DDBJ databases">
        <title>Genomic insights and catalytic innovation underlie evolution of tropane alkaloids biosynthesis.</title>
        <authorList>
            <person name="Wang Y.-J."/>
            <person name="Tian T."/>
            <person name="Huang J.-P."/>
            <person name="Huang S.-X."/>
        </authorList>
    </citation>
    <scope>NUCLEOTIDE SEQUENCE [LARGE SCALE GENOMIC DNA]</scope>
    <source>
        <strain evidence="18">KIB-2018</strain>
        <tissue evidence="18">Leaf</tissue>
    </source>
</reference>
<keyword evidence="10" id="KW-0862">Zinc</keyword>
<evidence type="ECO:0000256" key="6">
    <source>
        <dbReference type="ARBA" id="ARBA00022692"/>
    </source>
</evidence>
<dbReference type="SMART" id="SM01197">
    <property type="entry name" value="FANCL_C"/>
    <property type="match status" value="1"/>
</dbReference>
<dbReference type="SUPFAM" id="SSF57850">
    <property type="entry name" value="RING/U-box"/>
    <property type="match status" value="1"/>
</dbReference>
<dbReference type="InterPro" id="IPR001841">
    <property type="entry name" value="Znf_RING"/>
</dbReference>
<proteinExistence type="inferred from homology"/>
<keyword evidence="12 16" id="KW-0472">Membrane</keyword>
<evidence type="ECO:0000256" key="7">
    <source>
        <dbReference type="ARBA" id="ARBA00022723"/>
    </source>
</evidence>
<dbReference type="GO" id="GO:0016020">
    <property type="term" value="C:membrane"/>
    <property type="evidence" value="ECO:0007669"/>
    <property type="project" value="UniProtKB-SubCell"/>
</dbReference>
<dbReference type="GO" id="GO:0008270">
    <property type="term" value="F:zinc ion binding"/>
    <property type="evidence" value="ECO:0007669"/>
    <property type="project" value="UniProtKB-KW"/>
</dbReference>
<evidence type="ECO:0000256" key="16">
    <source>
        <dbReference type="SAM" id="Phobius"/>
    </source>
</evidence>
<keyword evidence="8 14" id="KW-0863">Zinc-finger</keyword>
<keyword evidence="19" id="KW-1185">Reference proteome</keyword>
<dbReference type="InterPro" id="IPR013083">
    <property type="entry name" value="Znf_RING/FYVE/PHD"/>
</dbReference>
<feature type="region of interest" description="Disordered" evidence="15">
    <location>
        <begin position="208"/>
        <end position="270"/>
    </location>
</feature>
<dbReference type="GO" id="GO:0016567">
    <property type="term" value="P:protein ubiquitination"/>
    <property type="evidence" value="ECO:0007669"/>
    <property type="project" value="InterPro"/>
</dbReference>
<comment type="caution">
    <text evidence="18">The sequence shown here is derived from an EMBL/GenBank/DDBJ whole genome shotgun (WGS) entry which is preliminary data.</text>
</comment>
<evidence type="ECO:0000256" key="13">
    <source>
        <dbReference type="ARBA" id="ARBA00024209"/>
    </source>
</evidence>
<evidence type="ECO:0000313" key="19">
    <source>
        <dbReference type="Proteomes" id="UP001159364"/>
    </source>
</evidence>
<evidence type="ECO:0000256" key="1">
    <source>
        <dbReference type="ARBA" id="ARBA00000900"/>
    </source>
</evidence>
<evidence type="ECO:0000256" key="5">
    <source>
        <dbReference type="ARBA" id="ARBA00022679"/>
    </source>
</evidence>
<comment type="pathway">
    <text evidence="3">Protein modification; protein ubiquitination.</text>
</comment>
<feature type="transmembrane region" description="Helical" evidence="16">
    <location>
        <begin position="72"/>
        <end position="96"/>
    </location>
</feature>
<evidence type="ECO:0000256" key="12">
    <source>
        <dbReference type="ARBA" id="ARBA00023136"/>
    </source>
</evidence>
<dbReference type="CDD" id="cd16461">
    <property type="entry name" value="RING-H2_EL5-like"/>
    <property type="match status" value="1"/>
</dbReference>
<dbReference type="Proteomes" id="UP001159364">
    <property type="component" value="Linkage Group LG05"/>
</dbReference>
<keyword evidence="11 16" id="KW-1133">Transmembrane helix</keyword>
<evidence type="ECO:0000256" key="15">
    <source>
        <dbReference type="SAM" id="MobiDB-lite"/>
    </source>
</evidence>
<sequence length="374" mass="41984">MGLQYRRLLPSIDLLNNNTLSEICKPFCDPSNELGCCEDQCLDYCSIHCPSALPPSPSGLIYVHHAHKLSKFLITIFAGLATAFVLVCCYGVYLKWCSGPRRRRRRSREQRNQMTHDEFIDEDHGPVIDHPIWYINTVGLQPSVISSIAVFKYRKGDGPVEGTECSVCLNEFQEDETLRLLPKCSHAFHIPCIDTWLRSHTNCPLCRSPIVTSSTRPTTTDSDTNNSSPGDESRAGMLLDDAESSRGRDGGDGQLTISTQEGVLSRRKSCEDLNREDSIQPMRRSVSMNSLSAFRVTQALTVLPEQSDGNPVNHLAKIYESDREMVQSRMGGHHISSIMRSLHIRPSSLKRSFSCSGKLFLSRYRRGRNSPFSL</sequence>
<evidence type="ECO:0000313" key="18">
    <source>
        <dbReference type="EMBL" id="KAJ8764724.1"/>
    </source>
</evidence>